<dbReference type="OrthoDB" id="5650170at2"/>
<dbReference type="SUPFAM" id="SSF53850">
    <property type="entry name" value="Periplasmic binding protein-like II"/>
    <property type="match status" value="1"/>
</dbReference>
<dbReference type="PANTHER" id="PTHR35936:SF19">
    <property type="entry name" value="AMINO-ACID-BINDING PROTEIN YXEM-RELATED"/>
    <property type="match status" value="1"/>
</dbReference>
<evidence type="ECO:0000256" key="2">
    <source>
        <dbReference type="ARBA" id="ARBA00022729"/>
    </source>
</evidence>
<accession>A0A377GGN4</accession>
<proteinExistence type="inferred from homology"/>
<dbReference type="PANTHER" id="PTHR35936">
    <property type="entry name" value="MEMBRANE-BOUND LYTIC MUREIN TRANSGLYCOSYLASE F"/>
    <property type="match status" value="1"/>
</dbReference>
<reference evidence="5 7" key="2">
    <citation type="submission" date="2018-06" db="EMBL/GenBank/DDBJ databases">
        <authorList>
            <consortium name="Pathogen Informatics"/>
            <person name="Doyle S."/>
        </authorList>
    </citation>
    <scope>NUCLEOTIDE SEQUENCE [LARGE SCALE GENOMIC DNA]</scope>
    <source>
        <strain evidence="5 7">NCTC11401</strain>
    </source>
</reference>
<dbReference type="EMBL" id="FTNL01000023">
    <property type="protein sequence ID" value="SIR76358.1"/>
    <property type="molecule type" value="Genomic_DNA"/>
</dbReference>
<dbReference type="InterPro" id="IPR001638">
    <property type="entry name" value="Solute-binding_3/MltF_N"/>
</dbReference>
<keyword evidence="6" id="KW-1185">Reference proteome</keyword>
<comment type="similarity">
    <text evidence="1">Belongs to the bacterial solute-binding protein 3 family.</text>
</comment>
<sequence>MHLTRIPKIPIMVFIMMLFISTLSLSSPLKVGVSIAGPPLVERVNTAQGPYYFGFFIDLMNNICKRIGTTCIYQEITLNNEFEFLDSGKIDVLIPIKPYTSSELKQYAASIPYAVSKIHFITSKDSPISDLADIENKKIGVIKQTFYDLLVQTSFQNHNQIVAYNKESDLLTDLAQHKIDVIVLNNIIAQRLLNNNLYNIKLIGQDIPLGQGYGILALTDKAALIAEINKAILSLEKDGTYTSIYDKYYNP</sequence>
<name>A0A377GGN4_9GAMM</name>
<keyword evidence="2" id="KW-0732">Signal</keyword>
<dbReference type="Proteomes" id="UP000186808">
    <property type="component" value="Unassembled WGS sequence"/>
</dbReference>
<dbReference type="EMBL" id="UGGV01000001">
    <property type="protein sequence ID" value="STO23946.1"/>
    <property type="molecule type" value="Genomic_DNA"/>
</dbReference>
<gene>
    <name evidence="5" type="primary">argT_1</name>
    <name evidence="5" type="ORF">NCTC11401_00752</name>
    <name evidence="4" type="ORF">SAMN05421777_12333</name>
</gene>
<evidence type="ECO:0000259" key="3">
    <source>
        <dbReference type="SMART" id="SM00062"/>
    </source>
</evidence>
<organism evidence="5 7">
    <name type="scientific">Fluoribacter gormanii</name>
    <dbReference type="NCBI Taxonomy" id="464"/>
    <lineage>
        <taxon>Bacteria</taxon>
        <taxon>Pseudomonadati</taxon>
        <taxon>Pseudomonadota</taxon>
        <taxon>Gammaproteobacteria</taxon>
        <taxon>Legionellales</taxon>
        <taxon>Legionellaceae</taxon>
        <taxon>Fluoribacter</taxon>
    </lineage>
</organism>
<dbReference type="STRING" id="464.Lgor_0300"/>
<feature type="domain" description="Solute-binding protein family 3/N-terminal" evidence="3">
    <location>
        <begin position="28"/>
        <end position="251"/>
    </location>
</feature>
<evidence type="ECO:0000313" key="6">
    <source>
        <dbReference type="Proteomes" id="UP000186808"/>
    </source>
</evidence>
<dbReference type="Pfam" id="PF00497">
    <property type="entry name" value="SBP_bac_3"/>
    <property type="match status" value="1"/>
</dbReference>
<evidence type="ECO:0000313" key="4">
    <source>
        <dbReference type="EMBL" id="SIR76358.1"/>
    </source>
</evidence>
<dbReference type="AlphaFoldDB" id="A0A377GGN4"/>
<dbReference type="Gene3D" id="3.40.190.10">
    <property type="entry name" value="Periplasmic binding protein-like II"/>
    <property type="match status" value="2"/>
</dbReference>
<evidence type="ECO:0000313" key="7">
    <source>
        <dbReference type="Proteomes" id="UP000254374"/>
    </source>
</evidence>
<dbReference type="Proteomes" id="UP000254374">
    <property type="component" value="Unassembled WGS sequence"/>
</dbReference>
<reference evidence="4 6" key="1">
    <citation type="submission" date="2017-01" db="EMBL/GenBank/DDBJ databases">
        <authorList>
            <person name="Varghese N."/>
            <person name="Submissions S."/>
        </authorList>
    </citation>
    <scope>NUCLEOTIDE SEQUENCE [LARGE SCALE GENOMIC DNA]</scope>
    <source>
        <strain evidence="4 6">ATCC 33342</strain>
    </source>
</reference>
<evidence type="ECO:0000313" key="5">
    <source>
        <dbReference type="EMBL" id="STO23946.1"/>
    </source>
</evidence>
<dbReference type="SMART" id="SM00062">
    <property type="entry name" value="PBPb"/>
    <property type="match status" value="1"/>
</dbReference>
<protein>
    <submittedName>
        <fullName evidence="4">Amino acid ABC transporter substrate-binding protein, PAAT family</fullName>
    </submittedName>
    <submittedName>
        <fullName evidence="5">Lysine-arginine-ornithine-binding periplasmic protein</fullName>
    </submittedName>
</protein>
<evidence type="ECO:0000256" key="1">
    <source>
        <dbReference type="ARBA" id="ARBA00010333"/>
    </source>
</evidence>